<comment type="caution">
    <text evidence="2">The sequence shown here is derived from an EMBL/GenBank/DDBJ whole genome shotgun (WGS) entry which is preliminary data.</text>
</comment>
<evidence type="ECO:0000313" key="3">
    <source>
        <dbReference type="Proteomes" id="UP000248606"/>
    </source>
</evidence>
<dbReference type="RefSeq" id="WP_290598362.1">
    <property type="nucleotide sequence ID" value="NZ_CAKZIO010000002.1"/>
</dbReference>
<feature type="transmembrane region" description="Helical" evidence="1">
    <location>
        <begin position="50"/>
        <end position="70"/>
    </location>
</feature>
<sequence length="106" mass="11103">MSTQTRYVLVNIGLFLAGLLAGTAVTGLLFILGVTLISTVSHSIMNPTEWTLAVPLIGLVAAVVTTGGSVGIIRSRHPSATLAYGMIAAAVIFFLVILGYYFGYAR</sequence>
<dbReference type="AlphaFoldDB" id="A0A2W5IEB8"/>
<accession>A0A2W5IEB8</accession>
<evidence type="ECO:0000313" key="2">
    <source>
        <dbReference type="EMBL" id="PZP89453.1"/>
    </source>
</evidence>
<feature type="transmembrane region" description="Helical" evidence="1">
    <location>
        <begin position="12"/>
        <end position="38"/>
    </location>
</feature>
<dbReference type="Proteomes" id="UP000248606">
    <property type="component" value="Unassembled WGS sequence"/>
</dbReference>
<proteinExistence type="predicted"/>
<organism evidence="2 3">
    <name type="scientific">Lawsonella clevelandensis</name>
    <dbReference type="NCBI Taxonomy" id="1528099"/>
    <lineage>
        <taxon>Bacteria</taxon>
        <taxon>Bacillati</taxon>
        <taxon>Actinomycetota</taxon>
        <taxon>Actinomycetes</taxon>
        <taxon>Mycobacteriales</taxon>
        <taxon>Lawsonellaceae</taxon>
        <taxon>Lawsonella</taxon>
    </lineage>
</organism>
<feature type="transmembrane region" description="Helical" evidence="1">
    <location>
        <begin position="82"/>
        <end position="103"/>
    </location>
</feature>
<gene>
    <name evidence="2" type="ORF">DI579_02795</name>
</gene>
<dbReference type="EMBL" id="QFOZ01000002">
    <property type="protein sequence ID" value="PZP89453.1"/>
    <property type="molecule type" value="Genomic_DNA"/>
</dbReference>
<name>A0A2W5IEB8_9ACTN</name>
<protein>
    <submittedName>
        <fullName evidence="2">Uncharacterized protein</fullName>
    </submittedName>
</protein>
<keyword evidence="1" id="KW-1133">Transmembrane helix</keyword>
<keyword evidence="1" id="KW-0472">Membrane</keyword>
<reference evidence="2 3" key="1">
    <citation type="submission" date="2017-08" db="EMBL/GenBank/DDBJ databases">
        <title>Infants hospitalized years apart are colonized by the same room-sourced microbial strains.</title>
        <authorList>
            <person name="Brooks B."/>
            <person name="Olm M.R."/>
            <person name="Firek B.A."/>
            <person name="Baker R."/>
            <person name="Thomas B.C."/>
            <person name="Morowitz M.J."/>
            <person name="Banfield J.F."/>
        </authorList>
    </citation>
    <scope>NUCLEOTIDE SEQUENCE [LARGE SCALE GENOMIC DNA]</scope>
    <source>
        <strain evidence="2">S2_006_000_R1_57</strain>
    </source>
</reference>
<keyword evidence="1" id="KW-0812">Transmembrane</keyword>
<evidence type="ECO:0000256" key="1">
    <source>
        <dbReference type="SAM" id="Phobius"/>
    </source>
</evidence>